<protein>
    <submittedName>
        <fullName evidence="2">Uncharacterized protein</fullName>
    </submittedName>
</protein>
<dbReference type="Proteomes" id="UP000252415">
    <property type="component" value="Unassembled WGS sequence"/>
</dbReference>
<name>A0A368W1Q6_9BACL</name>
<feature type="transmembrane region" description="Helical" evidence="1">
    <location>
        <begin position="7"/>
        <end position="30"/>
    </location>
</feature>
<dbReference type="EMBL" id="QPJD01000009">
    <property type="protein sequence ID" value="RCW46588.1"/>
    <property type="molecule type" value="Genomic_DNA"/>
</dbReference>
<keyword evidence="1" id="KW-0812">Transmembrane</keyword>
<proteinExistence type="predicted"/>
<gene>
    <name evidence="2" type="ORF">DFP97_109239</name>
</gene>
<organism evidence="2 3">
    <name type="scientific">Paenibacillus prosopidis</name>
    <dbReference type="NCBI Taxonomy" id="630520"/>
    <lineage>
        <taxon>Bacteria</taxon>
        <taxon>Bacillati</taxon>
        <taxon>Bacillota</taxon>
        <taxon>Bacilli</taxon>
        <taxon>Bacillales</taxon>
        <taxon>Paenibacillaceae</taxon>
        <taxon>Paenibacillus</taxon>
    </lineage>
</organism>
<dbReference type="AlphaFoldDB" id="A0A368W1Q6"/>
<evidence type="ECO:0000313" key="2">
    <source>
        <dbReference type="EMBL" id="RCW46588.1"/>
    </source>
</evidence>
<keyword evidence="1" id="KW-0472">Membrane</keyword>
<keyword evidence="3" id="KW-1185">Reference proteome</keyword>
<evidence type="ECO:0000313" key="3">
    <source>
        <dbReference type="Proteomes" id="UP000252415"/>
    </source>
</evidence>
<evidence type="ECO:0000256" key="1">
    <source>
        <dbReference type="SAM" id="Phobius"/>
    </source>
</evidence>
<comment type="caution">
    <text evidence="2">The sequence shown here is derived from an EMBL/GenBank/DDBJ whole genome shotgun (WGS) entry which is preliminary data.</text>
</comment>
<reference evidence="2 3" key="1">
    <citation type="submission" date="2018-07" db="EMBL/GenBank/DDBJ databases">
        <title>Genomic Encyclopedia of Type Strains, Phase III (KMG-III): the genomes of soil and plant-associated and newly described type strains.</title>
        <authorList>
            <person name="Whitman W."/>
        </authorList>
    </citation>
    <scope>NUCLEOTIDE SEQUENCE [LARGE SCALE GENOMIC DNA]</scope>
    <source>
        <strain evidence="2 3">CECT 7506</strain>
    </source>
</reference>
<accession>A0A368W1Q6</accession>
<keyword evidence="1" id="KW-1133">Transmembrane helix</keyword>
<sequence>MQKIMKVIIILFGILIALCFAYLIGLWFIIRTFPFAP</sequence>